<name>A0A949X2J4_9CLOT</name>
<organism evidence="1 2">
    <name type="scientific">Clostridium thailandense</name>
    <dbReference type="NCBI Taxonomy" id="2794346"/>
    <lineage>
        <taxon>Bacteria</taxon>
        <taxon>Bacillati</taxon>
        <taxon>Bacillota</taxon>
        <taxon>Clostridia</taxon>
        <taxon>Eubacteriales</taxon>
        <taxon>Clostridiaceae</taxon>
        <taxon>Clostridium</taxon>
    </lineage>
</organism>
<dbReference type="EMBL" id="JAEEGC010000043">
    <property type="protein sequence ID" value="MBV7273334.1"/>
    <property type="molecule type" value="Genomic_DNA"/>
</dbReference>
<dbReference type="AlphaFoldDB" id="A0A949X2J4"/>
<reference evidence="1" key="1">
    <citation type="submission" date="2020-12" db="EMBL/GenBank/DDBJ databases">
        <title>Clostridium thailandense sp. nov., a novel acetogenic bacterium isolated from peat land soil in Thailand.</title>
        <authorList>
            <person name="Chaikitkaew S."/>
            <person name="Birkeland N.K."/>
        </authorList>
    </citation>
    <scope>NUCLEOTIDE SEQUENCE</scope>
    <source>
        <strain evidence="1">PL3</strain>
    </source>
</reference>
<accession>A0A949X2J4</accession>
<evidence type="ECO:0000313" key="2">
    <source>
        <dbReference type="Proteomes" id="UP000694308"/>
    </source>
</evidence>
<proteinExistence type="predicted"/>
<evidence type="ECO:0008006" key="3">
    <source>
        <dbReference type="Google" id="ProtNLM"/>
    </source>
</evidence>
<keyword evidence="2" id="KW-1185">Reference proteome</keyword>
<comment type="caution">
    <text evidence="1">The sequence shown here is derived from an EMBL/GenBank/DDBJ whole genome shotgun (WGS) entry which is preliminary data.</text>
</comment>
<dbReference type="Proteomes" id="UP000694308">
    <property type="component" value="Unassembled WGS sequence"/>
</dbReference>
<evidence type="ECO:0000313" key="1">
    <source>
        <dbReference type="EMBL" id="MBV7273334.1"/>
    </source>
</evidence>
<gene>
    <name evidence="1" type="ORF">I6U48_10480</name>
</gene>
<sequence length="89" mass="10523">MLSIGIKYCGGCNPKYDRRKFKQKLEEKFMCTFETAIEDKVYDIIIVLCGCTSACAEHYNLKFKYEKILIRSEEDYIKIVEMLNKYSNI</sequence>
<protein>
    <recommendedName>
        <fullName evidence="3">DUF1450 domain-containing protein</fullName>
    </recommendedName>
</protein>
<dbReference type="RefSeq" id="WP_218320366.1">
    <property type="nucleotide sequence ID" value="NZ_JAEEGC010000043.1"/>
</dbReference>